<organism evidence="2 3">
    <name type="scientific">Burkholderia multivorans</name>
    <dbReference type="NCBI Taxonomy" id="87883"/>
    <lineage>
        <taxon>Bacteria</taxon>
        <taxon>Pseudomonadati</taxon>
        <taxon>Pseudomonadota</taxon>
        <taxon>Betaproteobacteria</taxon>
        <taxon>Burkholderiales</taxon>
        <taxon>Burkholderiaceae</taxon>
        <taxon>Burkholderia</taxon>
        <taxon>Burkholderia cepacia complex</taxon>
    </lineage>
</organism>
<evidence type="ECO:0000313" key="3">
    <source>
        <dbReference type="Proteomes" id="UP000238982"/>
    </source>
</evidence>
<dbReference type="Proteomes" id="UP000238982">
    <property type="component" value="Unassembled WGS sequence"/>
</dbReference>
<evidence type="ECO:0000313" key="2">
    <source>
        <dbReference type="EMBL" id="PRF54640.1"/>
    </source>
</evidence>
<name>A0A2S9MBB6_9BURK</name>
<comment type="caution">
    <text evidence="2">The sequence shown here is derived from an EMBL/GenBank/DDBJ whole genome shotgun (WGS) entry which is preliminary data.</text>
</comment>
<dbReference type="AlphaFoldDB" id="A0A2S9MBB6"/>
<proteinExistence type="predicted"/>
<gene>
    <name evidence="2" type="ORF">C6Q15_28145</name>
</gene>
<reference evidence="2 3" key="1">
    <citation type="submission" date="2018-03" db="EMBL/GenBank/DDBJ databases">
        <authorList>
            <person name="Keele B.F."/>
        </authorList>
    </citation>
    <scope>NUCLEOTIDE SEQUENCE [LARGE SCALE GENOMIC DNA]</scope>
    <source>
        <strain evidence="2 3">AU19729</strain>
    </source>
</reference>
<sequence length="90" mass="9682">MASRIRKHRLTLLKGSGLTFRRDIFGVGTRVGRRKAATPVETIAIPKFSAHAARRDAALRGRRHAHASRSASGARVRDAARARRAAAGSG</sequence>
<accession>A0A2S9MBB6</accession>
<evidence type="ECO:0000256" key="1">
    <source>
        <dbReference type="SAM" id="MobiDB-lite"/>
    </source>
</evidence>
<dbReference type="EMBL" id="PVGH01000107">
    <property type="protein sequence ID" value="PRF54640.1"/>
    <property type="molecule type" value="Genomic_DNA"/>
</dbReference>
<protein>
    <submittedName>
        <fullName evidence="2">Uncharacterized protein</fullName>
    </submittedName>
</protein>
<feature type="region of interest" description="Disordered" evidence="1">
    <location>
        <begin position="61"/>
        <end position="90"/>
    </location>
</feature>